<dbReference type="FunFam" id="3.30.360.10:FF:000005">
    <property type="entry name" value="Homoserine dehydrogenase"/>
    <property type="match status" value="1"/>
</dbReference>
<dbReference type="InterPro" id="IPR036291">
    <property type="entry name" value="NAD(P)-bd_dom_sf"/>
</dbReference>
<evidence type="ECO:0000259" key="14">
    <source>
        <dbReference type="Pfam" id="PF00742"/>
    </source>
</evidence>
<dbReference type="InterPro" id="IPR005106">
    <property type="entry name" value="Asp/hSer_DH_NAD-bd"/>
</dbReference>
<dbReference type="InterPro" id="IPR019811">
    <property type="entry name" value="HDH_CS"/>
</dbReference>
<dbReference type="InterPro" id="IPR022697">
    <property type="entry name" value="HDH_short"/>
</dbReference>
<dbReference type="UniPathway" id="UPA00050">
    <property type="reaction ID" value="UER00063"/>
</dbReference>
<dbReference type="SUPFAM" id="SSF51735">
    <property type="entry name" value="NAD(P)-binding Rossmann-fold domains"/>
    <property type="match status" value="1"/>
</dbReference>
<keyword evidence="6 12" id="KW-0028">Amino-acid biosynthesis</keyword>
<dbReference type="OrthoDB" id="9808167at2"/>
<protein>
    <recommendedName>
        <fullName evidence="5 12">Homoserine dehydrogenase</fullName>
        <ecNumber evidence="4 12">1.1.1.3</ecNumber>
    </recommendedName>
</protein>
<comment type="similarity">
    <text evidence="3 13">Belongs to the homoserine dehydrogenase family.</text>
</comment>
<evidence type="ECO:0000256" key="4">
    <source>
        <dbReference type="ARBA" id="ARBA00013213"/>
    </source>
</evidence>
<dbReference type="GO" id="GO:0009086">
    <property type="term" value="P:methionine biosynthetic process"/>
    <property type="evidence" value="ECO:0007669"/>
    <property type="project" value="UniProtKB-KW"/>
</dbReference>
<evidence type="ECO:0000256" key="12">
    <source>
        <dbReference type="RuleBase" id="RU000579"/>
    </source>
</evidence>
<evidence type="ECO:0000256" key="9">
    <source>
        <dbReference type="ARBA" id="ARBA00023167"/>
    </source>
</evidence>
<evidence type="ECO:0000256" key="6">
    <source>
        <dbReference type="ARBA" id="ARBA00022605"/>
    </source>
</evidence>
<evidence type="ECO:0000313" key="17">
    <source>
        <dbReference type="Proteomes" id="UP000027284"/>
    </source>
</evidence>
<evidence type="ECO:0000259" key="15">
    <source>
        <dbReference type="Pfam" id="PF03447"/>
    </source>
</evidence>
<dbReference type="GO" id="GO:0050661">
    <property type="term" value="F:NADP binding"/>
    <property type="evidence" value="ECO:0007669"/>
    <property type="project" value="InterPro"/>
</dbReference>
<gene>
    <name evidence="16" type="ORF">EG19_09055</name>
</gene>
<dbReference type="Pfam" id="PF00742">
    <property type="entry name" value="Homoserine_dh"/>
    <property type="match status" value="1"/>
</dbReference>
<organism evidence="16 17">
    <name type="scientific">Thermoanaerobaculum aquaticum</name>
    <dbReference type="NCBI Taxonomy" id="1312852"/>
    <lineage>
        <taxon>Bacteria</taxon>
        <taxon>Pseudomonadati</taxon>
        <taxon>Acidobacteriota</taxon>
        <taxon>Thermoanaerobaculia</taxon>
        <taxon>Thermoanaerobaculales</taxon>
        <taxon>Thermoanaerobaculaceae</taxon>
        <taxon>Thermoanaerobaculum</taxon>
    </lineage>
</organism>
<proteinExistence type="inferred from homology"/>
<comment type="caution">
    <text evidence="16">The sequence shown here is derived from an EMBL/GenBank/DDBJ whole genome shotgun (WGS) entry which is preliminary data.</text>
</comment>
<sequence>MQLKLAMIGFGVVGQGVAKILRDRQAHLKERYGAEFVITAVSDVKKGAVADPNGLDPKALLDHLDNHPDLTTFPAPERGWDALTTIRKANADVVVEVSWTDVKTGGAALGHLREAFACGKHVVTTNKGPMVVAPWEMLEAAARAGVEFRFEGTVMSGTPVINTAWKCLRGCEITGFSGILNGTTNFMLTRMEQGLTYQQALAEAQSLGYAEADPSGDVLGWDAAGKVVILTNTVLRKPLKLAEVQLASGITEITPAHIEEAKKTGERWKLVAQANVEDGTVKASVLAQRVPLSDPLAGVMGPTNAVTFHTDLLGPVTIVGAGAGQRETAFAVISDLLDIHATLLARQG</sequence>
<feature type="binding site" evidence="11">
    <location>
        <position position="127"/>
    </location>
    <ligand>
        <name>NADPH</name>
        <dbReference type="ChEBI" id="CHEBI:57783"/>
    </ligand>
</feature>
<keyword evidence="17" id="KW-1185">Reference proteome</keyword>
<dbReference type="UniPathway" id="UPA00051">
    <property type="reaction ID" value="UER00465"/>
</dbReference>
<evidence type="ECO:0000256" key="13">
    <source>
        <dbReference type="RuleBase" id="RU004171"/>
    </source>
</evidence>
<keyword evidence="11 12" id="KW-0521">NADP</keyword>
<reference evidence="16 17" key="1">
    <citation type="submission" date="2014-04" db="EMBL/GenBank/DDBJ databases">
        <title>The Genome Sequence of Thermoanaerobaculum aquaticum MP-01, The First Cultivated Group 23 Acidobacterium.</title>
        <authorList>
            <person name="Stamps B.W."/>
            <person name="Losey N.A."/>
            <person name="Lawson P.A."/>
            <person name="Stevenson B.S."/>
        </authorList>
    </citation>
    <scope>NUCLEOTIDE SEQUENCE [LARGE SCALE GENOMIC DNA]</scope>
    <source>
        <strain evidence="16 17">MP-01</strain>
    </source>
</reference>
<name>A0A062XQ95_9BACT</name>
<evidence type="ECO:0000256" key="5">
    <source>
        <dbReference type="ARBA" id="ARBA00013376"/>
    </source>
</evidence>
<evidence type="ECO:0000256" key="8">
    <source>
        <dbReference type="ARBA" id="ARBA00023002"/>
    </source>
</evidence>
<dbReference type="InterPro" id="IPR001342">
    <property type="entry name" value="HDH_cat"/>
</dbReference>
<evidence type="ECO:0000256" key="11">
    <source>
        <dbReference type="PIRSR" id="PIRSR036497-2"/>
    </source>
</evidence>
<dbReference type="SUPFAM" id="SSF55347">
    <property type="entry name" value="Glyceraldehyde-3-phosphate dehydrogenase-like, C-terminal domain"/>
    <property type="match status" value="1"/>
</dbReference>
<evidence type="ECO:0000256" key="3">
    <source>
        <dbReference type="ARBA" id="ARBA00006753"/>
    </source>
</evidence>
<dbReference type="PANTHER" id="PTHR43331:SF1">
    <property type="entry name" value="HOMOSERINE DEHYDROGENASE"/>
    <property type="match status" value="1"/>
</dbReference>
<dbReference type="Gene3D" id="3.40.50.720">
    <property type="entry name" value="NAD(P)-binding Rossmann-like Domain"/>
    <property type="match status" value="1"/>
</dbReference>
<dbReference type="Pfam" id="PF03447">
    <property type="entry name" value="NAD_binding_3"/>
    <property type="match status" value="1"/>
</dbReference>
<feature type="active site" description="Proton donor" evidence="10">
    <location>
        <position position="226"/>
    </location>
</feature>
<dbReference type="PANTHER" id="PTHR43331">
    <property type="entry name" value="HOMOSERINE DEHYDROGENASE"/>
    <property type="match status" value="1"/>
</dbReference>
<evidence type="ECO:0000313" key="16">
    <source>
        <dbReference type="EMBL" id="KDA54787.1"/>
    </source>
</evidence>
<comment type="pathway">
    <text evidence="1 12">Amino-acid biosynthesis; L-threonine biosynthesis; L-threonine from L-aspartate: step 3/5.</text>
</comment>
<keyword evidence="7 12" id="KW-0791">Threonine biosynthesis</keyword>
<feature type="binding site" evidence="11">
    <location>
        <begin position="9"/>
        <end position="14"/>
    </location>
    <ligand>
        <name>NADP(+)</name>
        <dbReference type="ChEBI" id="CHEBI:58349"/>
    </ligand>
</feature>
<evidence type="ECO:0000256" key="7">
    <source>
        <dbReference type="ARBA" id="ARBA00022697"/>
    </source>
</evidence>
<feature type="domain" description="Aspartate/homoserine dehydrogenase NAD-binding" evidence="15">
    <location>
        <begin position="9"/>
        <end position="151"/>
    </location>
</feature>
<dbReference type="PIRSF" id="PIRSF036497">
    <property type="entry name" value="HDH_short"/>
    <property type="match status" value="1"/>
</dbReference>
<dbReference type="EMBL" id="JMFG01000004">
    <property type="protein sequence ID" value="KDA54787.1"/>
    <property type="molecule type" value="Genomic_DNA"/>
</dbReference>
<dbReference type="STRING" id="1312852.EG19_09055"/>
<keyword evidence="9 12" id="KW-0486">Methionine biosynthesis</keyword>
<dbReference type="AlphaFoldDB" id="A0A062XQ95"/>
<dbReference type="RefSeq" id="WP_038046675.1">
    <property type="nucleotide sequence ID" value="NZ_JMFG01000004.1"/>
</dbReference>
<dbReference type="GO" id="GO:0009088">
    <property type="term" value="P:threonine biosynthetic process"/>
    <property type="evidence" value="ECO:0007669"/>
    <property type="project" value="UniProtKB-UniPathway"/>
</dbReference>
<keyword evidence="8 12" id="KW-0560">Oxidoreductase</keyword>
<dbReference type="NCBIfam" id="NF004976">
    <property type="entry name" value="PRK06349.1"/>
    <property type="match status" value="1"/>
</dbReference>
<evidence type="ECO:0000256" key="2">
    <source>
        <dbReference type="ARBA" id="ARBA00005062"/>
    </source>
</evidence>
<dbReference type="PROSITE" id="PS01042">
    <property type="entry name" value="HOMOSER_DHGENASE"/>
    <property type="match status" value="1"/>
</dbReference>
<dbReference type="NCBIfam" id="NF004912">
    <property type="entry name" value="PRK06270.1"/>
    <property type="match status" value="1"/>
</dbReference>
<comment type="pathway">
    <text evidence="2 12">Amino-acid biosynthesis; L-methionine biosynthesis via de novo pathway; L-homoserine from L-aspartate: step 3/3.</text>
</comment>
<evidence type="ECO:0000256" key="1">
    <source>
        <dbReference type="ARBA" id="ARBA00005056"/>
    </source>
</evidence>
<dbReference type="Proteomes" id="UP000027284">
    <property type="component" value="Unassembled WGS sequence"/>
</dbReference>
<evidence type="ECO:0000256" key="10">
    <source>
        <dbReference type="PIRSR" id="PIRSR036497-1"/>
    </source>
</evidence>
<dbReference type="Gene3D" id="3.30.360.10">
    <property type="entry name" value="Dihydrodipicolinate Reductase, domain 2"/>
    <property type="match status" value="1"/>
</dbReference>
<dbReference type="EC" id="1.1.1.3" evidence="4 12"/>
<feature type="binding site" evidence="11">
    <location>
        <position position="211"/>
    </location>
    <ligand>
        <name>L-homoserine</name>
        <dbReference type="ChEBI" id="CHEBI:57476"/>
    </ligand>
</feature>
<dbReference type="GO" id="GO:0004412">
    <property type="term" value="F:homoserine dehydrogenase activity"/>
    <property type="evidence" value="ECO:0007669"/>
    <property type="project" value="UniProtKB-EC"/>
</dbReference>
<accession>A0A062XQ95</accession>
<feature type="domain" description="Homoserine dehydrogenase catalytic" evidence="14">
    <location>
        <begin position="159"/>
        <end position="337"/>
    </location>
</feature>
<comment type="catalytic activity">
    <reaction evidence="12">
        <text>L-homoserine + NADP(+) = L-aspartate 4-semialdehyde + NADPH + H(+)</text>
        <dbReference type="Rhea" id="RHEA:15761"/>
        <dbReference type="ChEBI" id="CHEBI:15378"/>
        <dbReference type="ChEBI" id="CHEBI:57476"/>
        <dbReference type="ChEBI" id="CHEBI:57783"/>
        <dbReference type="ChEBI" id="CHEBI:58349"/>
        <dbReference type="ChEBI" id="CHEBI:537519"/>
        <dbReference type="EC" id="1.1.1.3"/>
    </reaction>
</comment>